<reference evidence="2 3" key="1">
    <citation type="submission" date="2020-10" db="EMBL/GenBank/DDBJ databases">
        <authorList>
            <person name="Peeters C."/>
        </authorList>
    </citation>
    <scope>NUCLEOTIDE SEQUENCE [LARGE SCALE GENOMIC DNA]</scope>
    <source>
        <strain evidence="2 3">LMG 28140</strain>
    </source>
</reference>
<feature type="domain" description="Reverse transcriptase" evidence="1">
    <location>
        <begin position="1"/>
        <end position="332"/>
    </location>
</feature>
<dbReference type="Proteomes" id="UP000598032">
    <property type="component" value="Unassembled WGS sequence"/>
</dbReference>
<dbReference type="PROSITE" id="PS50878">
    <property type="entry name" value="RT_POL"/>
    <property type="match status" value="1"/>
</dbReference>
<keyword evidence="3" id="KW-1185">Reference proteome</keyword>
<accession>A0ABM8P5Q8</accession>
<dbReference type="Pfam" id="PF00078">
    <property type="entry name" value="RVT_1"/>
    <property type="match status" value="1"/>
</dbReference>
<gene>
    <name evidence="2" type="ORF">LMG28140_06046</name>
</gene>
<proteinExistence type="predicted"/>
<comment type="caution">
    <text evidence="2">The sequence shown here is derived from an EMBL/GenBank/DDBJ whole genome shotgun (WGS) entry which is preliminary data.</text>
</comment>
<dbReference type="EMBL" id="CAJHCP010000017">
    <property type="protein sequence ID" value="CAD6557035.1"/>
    <property type="molecule type" value="Genomic_DNA"/>
</dbReference>
<dbReference type="CDD" id="cd01646">
    <property type="entry name" value="RT_Bac_retron_I"/>
    <property type="match status" value="1"/>
</dbReference>
<evidence type="ECO:0000313" key="3">
    <source>
        <dbReference type="Proteomes" id="UP000598032"/>
    </source>
</evidence>
<protein>
    <recommendedName>
        <fullName evidence="1">Reverse transcriptase domain-containing protein</fullName>
    </recommendedName>
</protein>
<dbReference type="InterPro" id="IPR000477">
    <property type="entry name" value="RT_dom"/>
</dbReference>
<sequence>MINEKIPLDQVLLTRALNATKTTYFPSYVGVRLIASQLGDENGAYLERMIVRRLRALDSWRYRPFKLYKGSINRQGEPEHIYRDCWAPSPSTSIGEAVILALLASDPAFAVPDRVFSYRWPKSISAGGSYEYFAEGYMRRNKQIAAALGEGMVAIVMDIKSFYPSVSAEVIEPKLKARLTSKNSILSGFADEILNFFRGLMNAGGAGIPIGPESAHVLGHLVLEPVDNELTELFGIKYFRYVDDIVVIANEADRKYVEKKVESTLRKYGFEPNTDKTTALDAQSWDRHISRPDIASNDSFRAFARDLTTYLAFHPDRSRELKVAFSAAGMSIPITRLLATSRYSRFRYFLRHRKSNDNLSKTLSIWLSNNASFIERAIQLKADYEATLAKLIQEPYQDEPSLRRWQVQRVRRLVNALFYLRDFGSWQSGALADSFPELIEQHALAEALGSGRVDPVLPFYGRGAAAFAELWAEYGHGTATFDRAESALTSAELESVVSLQLSGILTDVGSWPVAQHPQARLMRIVSRDQPERRSDPDLSFEDELESLRLRMSNDHLAQLARSRYSLTESTALDALALSSSEYRS</sequence>
<evidence type="ECO:0000313" key="2">
    <source>
        <dbReference type="EMBL" id="CAD6557035.1"/>
    </source>
</evidence>
<evidence type="ECO:0000259" key="1">
    <source>
        <dbReference type="PROSITE" id="PS50878"/>
    </source>
</evidence>
<organism evidence="2 3">
    <name type="scientific">Paraburkholderia metrosideri</name>
    <dbReference type="NCBI Taxonomy" id="580937"/>
    <lineage>
        <taxon>Bacteria</taxon>
        <taxon>Pseudomonadati</taxon>
        <taxon>Pseudomonadota</taxon>
        <taxon>Betaproteobacteria</taxon>
        <taxon>Burkholderiales</taxon>
        <taxon>Burkholderiaceae</taxon>
        <taxon>Paraburkholderia</taxon>
    </lineage>
</organism>
<name>A0ABM8P5Q8_9BURK</name>